<dbReference type="InterPro" id="IPR011047">
    <property type="entry name" value="Quinoprotein_ADH-like_sf"/>
</dbReference>
<dbReference type="AlphaFoldDB" id="A0A1W9HRT1"/>
<evidence type="ECO:0000259" key="2">
    <source>
        <dbReference type="Pfam" id="PF13360"/>
    </source>
</evidence>
<dbReference type="SMART" id="SM00564">
    <property type="entry name" value="PQQ"/>
    <property type="match status" value="7"/>
</dbReference>
<feature type="signal peptide" evidence="1">
    <location>
        <begin position="1"/>
        <end position="23"/>
    </location>
</feature>
<evidence type="ECO:0000313" key="3">
    <source>
        <dbReference type="EMBL" id="OQW49984.1"/>
    </source>
</evidence>
<dbReference type="STRING" id="1827387.A4S15_13940"/>
<dbReference type="InterPro" id="IPR018391">
    <property type="entry name" value="PQQ_b-propeller_rpt"/>
</dbReference>
<dbReference type="EMBL" id="LWDL01000029">
    <property type="protein sequence ID" value="OQW49984.1"/>
    <property type="molecule type" value="Genomic_DNA"/>
</dbReference>
<sequence length="439" mass="45148">MTRILRQTAFLLLVALTLSGCSAAEDYLYSINPFLKKEPPLPGVRQPVLANDSALQAPTGGAQALAIGPPVAINEWLNPGGPNNNSPGNIAFTGAMTQAWRTAGGKEDDRVSAPPIIVGGRILVYDNRQVVAYSTGNGSVLWSSDTLGEEADAPVGGGGLASDGQRIYVATGASRLLALDVQSGSLIWSAKLSEPARSAPAVAGNKIYLVTAGSVVYALATANGQELWRYAGIPETGGLLSSSSSAIVGSQVIVPFASGEVVGLDTESGQLKWSGWLSRALRTASISTLADIAGRPVADRGLIVAGSVSGRTLAVKEGTGERVWERNIGTAHTPAVSGEGVFLVSLQGDAYGLDRATGTVRWTTKLPKGKGREVWAGPLLAGGTLWIGSNKGQLVGIDARSGDITSQRELGPDGIIQSPLAAGGRLFVVTGRGGVIAFD</sequence>
<dbReference type="Proteomes" id="UP000192872">
    <property type="component" value="Unassembled WGS sequence"/>
</dbReference>
<gene>
    <name evidence="3" type="ORF">A4S15_13940</name>
</gene>
<feature type="domain" description="Pyrrolo-quinoline quinone repeat" evidence="2">
    <location>
        <begin position="129"/>
        <end position="364"/>
    </location>
</feature>
<dbReference type="Gene3D" id="2.130.10.10">
    <property type="entry name" value="YVTN repeat-like/Quinoprotein amine dehydrogenase"/>
    <property type="match status" value="1"/>
</dbReference>
<protein>
    <recommendedName>
        <fullName evidence="2">Pyrrolo-quinoline quinone repeat domain-containing protein</fullName>
    </recommendedName>
</protein>
<reference evidence="3 4" key="1">
    <citation type="journal article" date="2017" name="Water Res.">
        <title>Comammox in drinking water systems.</title>
        <authorList>
            <person name="Wang Y."/>
            <person name="Ma L."/>
            <person name="Mao Y."/>
            <person name="Jiang X."/>
            <person name="Xia Y."/>
            <person name="Yu K."/>
            <person name="Li B."/>
            <person name="Zhang T."/>
        </authorList>
    </citation>
    <scope>NUCLEOTIDE SEQUENCE [LARGE SCALE GENOMIC DNA]</scope>
    <source>
        <strain evidence="3">SG_bin8</strain>
    </source>
</reference>
<dbReference type="PROSITE" id="PS51257">
    <property type="entry name" value="PROKAR_LIPOPROTEIN"/>
    <property type="match status" value="1"/>
</dbReference>
<dbReference type="InterPro" id="IPR015943">
    <property type="entry name" value="WD40/YVTN_repeat-like_dom_sf"/>
</dbReference>
<proteinExistence type="predicted"/>
<accession>A0A1W9HRT1</accession>
<dbReference type="Pfam" id="PF13360">
    <property type="entry name" value="PQQ_2"/>
    <property type="match status" value="1"/>
</dbReference>
<keyword evidence="1" id="KW-0732">Signal</keyword>
<dbReference type="SUPFAM" id="SSF50998">
    <property type="entry name" value="Quinoprotein alcohol dehydrogenase-like"/>
    <property type="match status" value="1"/>
</dbReference>
<feature type="chain" id="PRO_5012958676" description="Pyrrolo-quinoline quinone repeat domain-containing protein" evidence="1">
    <location>
        <begin position="24"/>
        <end position="439"/>
    </location>
</feature>
<dbReference type="InterPro" id="IPR002372">
    <property type="entry name" value="PQQ_rpt_dom"/>
</dbReference>
<dbReference type="PANTHER" id="PTHR34512:SF30">
    <property type="entry name" value="OUTER MEMBRANE PROTEIN ASSEMBLY FACTOR BAMB"/>
    <property type="match status" value="1"/>
</dbReference>
<dbReference type="RefSeq" id="WP_376803879.1">
    <property type="nucleotide sequence ID" value="NZ_LWDL01000029.1"/>
</dbReference>
<evidence type="ECO:0000313" key="4">
    <source>
        <dbReference type="Proteomes" id="UP000192872"/>
    </source>
</evidence>
<evidence type="ECO:0000256" key="1">
    <source>
        <dbReference type="SAM" id="SignalP"/>
    </source>
</evidence>
<comment type="caution">
    <text evidence="3">The sequence shown here is derived from an EMBL/GenBank/DDBJ whole genome shotgun (WGS) entry which is preliminary data.</text>
</comment>
<organism evidence="3 4">
    <name type="scientific">Candidatus Raskinella chloraquaticus</name>
    <dbReference type="NCBI Taxonomy" id="1951219"/>
    <lineage>
        <taxon>Bacteria</taxon>
        <taxon>Pseudomonadati</taxon>
        <taxon>Pseudomonadota</taxon>
        <taxon>Alphaproteobacteria</taxon>
        <taxon>Hyphomicrobiales</taxon>
        <taxon>Phreatobacteraceae</taxon>
        <taxon>Candidatus Raskinella</taxon>
    </lineage>
</organism>
<name>A0A1W9HRT1_9HYPH</name>
<dbReference type="PANTHER" id="PTHR34512">
    <property type="entry name" value="CELL SURFACE PROTEIN"/>
    <property type="match status" value="1"/>
</dbReference>